<dbReference type="EMBL" id="CADEAL010000316">
    <property type="protein sequence ID" value="CAB1418312.1"/>
    <property type="molecule type" value="Genomic_DNA"/>
</dbReference>
<evidence type="ECO:0000256" key="1">
    <source>
        <dbReference type="SAM" id="MobiDB-lite"/>
    </source>
</evidence>
<accession>A0A9N7TSU8</accession>
<name>A0A9N7TSU8_PLEPL</name>
<comment type="caution">
    <text evidence="2">The sequence shown here is derived from an EMBL/GenBank/DDBJ whole genome shotgun (WGS) entry which is preliminary data.</text>
</comment>
<organism evidence="2 3">
    <name type="scientific">Pleuronectes platessa</name>
    <name type="common">European plaice</name>
    <dbReference type="NCBI Taxonomy" id="8262"/>
    <lineage>
        <taxon>Eukaryota</taxon>
        <taxon>Metazoa</taxon>
        <taxon>Chordata</taxon>
        <taxon>Craniata</taxon>
        <taxon>Vertebrata</taxon>
        <taxon>Euteleostomi</taxon>
        <taxon>Actinopterygii</taxon>
        <taxon>Neopterygii</taxon>
        <taxon>Teleostei</taxon>
        <taxon>Neoteleostei</taxon>
        <taxon>Acanthomorphata</taxon>
        <taxon>Carangaria</taxon>
        <taxon>Pleuronectiformes</taxon>
        <taxon>Pleuronectoidei</taxon>
        <taxon>Pleuronectidae</taxon>
        <taxon>Pleuronectes</taxon>
    </lineage>
</organism>
<dbReference type="Proteomes" id="UP001153269">
    <property type="component" value="Unassembled WGS sequence"/>
</dbReference>
<protein>
    <submittedName>
        <fullName evidence="2">Uncharacterized protein</fullName>
    </submittedName>
</protein>
<gene>
    <name evidence="2" type="ORF">PLEPLA_LOCUS6136</name>
</gene>
<reference evidence="2" key="1">
    <citation type="submission" date="2020-03" db="EMBL/GenBank/DDBJ databases">
        <authorList>
            <person name="Weist P."/>
        </authorList>
    </citation>
    <scope>NUCLEOTIDE SEQUENCE</scope>
</reference>
<feature type="region of interest" description="Disordered" evidence="1">
    <location>
        <begin position="108"/>
        <end position="142"/>
    </location>
</feature>
<keyword evidence="3" id="KW-1185">Reference proteome</keyword>
<dbReference type="AlphaFoldDB" id="A0A9N7TSU8"/>
<evidence type="ECO:0000313" key="3">
    <source>
        <dbReference type="Proteomes" id="UP001153269"/>
    </source>
</evidence>
<sequence>MCPWLQSLAIGGEKTPPLWEEALLMPGMFAGTGWPRRSGGRGRGRRGEQTTWITGLKGRPDRVNLNNSEQKTASLLTSPRLHFHWQPSNKHTLSSKTFKRIFSSGRGSDARLPICPQPRERESAGLSPRGGSEDSAGEDRTPAVPRCLLRQSWLLWNTVENDIQQQHVRDRLSDGPITGLRAAQQRFNLTLTDGWLRILRGTESLITHNRNYRRTRQTHKAPKQDERLPPLRLVHMSQISTNTRGGTSELKA</sequence>
<proteinExistence type="predicted"/>
<evidence type="ECO:0000313" key="2">
    <source>
        <dbReference type="EMBL" id="CAB1418312.1"/>
    </source>
</evidence>